<dbReference type="Proteomes" id="UP000519897">
    <property type="component" value="Unassembled WGS sequence"/>
</dbReference>
<dbReference type="InterPro" id="IPR012338">
    <property type="entry name" value="Beta-lactam/transpept-like"/>
</dbReference>
<evidence type="ECO:0000256" key="1">
    <source>
        <dbReference type="ARBA" id="ARBA00022801"/>
    </source>
</evidence>
<dbReference type="AlphaFoldDB" id="A0A7W6LJJ9"/>
<evidence type="ECO:0000313" key="4">
    <source>
        <dbReference type="Proteomes" id="UP000519897"/>
    </source>
</evidence>
<dbReference type="InterPro" id="IPR050789">
    <property type="entry name" value="Diverse_Enzym_Activities"/>
</dbReference>
<dbReference type="RefSeq" id="WP_165131962.1">
    <property type="nucleotide sequence ID" value="NZ_CP049249.1"/>
</dbReference>
<name>A0A7W6LJJ9_9HYPH</name>
<keyword evidence="4" id="KW-1185">Reference proteome</keyword>
<dbReference type="GO" id="GO:0016787">
    <property type="term" value="F:hydrolase activity"/>
    <property type="evidence" value="ECO:0007669"/>
    <property type="project" value="UniProtKB-KW"/>
</dbReference>
<dbReference type="PANTHER" id="PTHR43283:SF11">
    <property type="entry name" value="BETA-LACTAMASE-RELATED DOMAIN-CONTAINING PROTEIN"/>
    <property type="match status" value="1"/>
</dbReference>
<sequence>MPETADLAAPFEAAFALLKTTIDEGRIPGGALGMIDIQGNRLTRAIGLAQKVGGERPMTVDTWFDLASLTKVIFTTRRILELAAAGTIDLDAPLTTVIPDFRQYAPNCWERTVTFRQCLGHQTPFPAVEPIYTYGDDPDRLRAFVLQRQWKRGEPAYSDINYILLGIALERLAGKHIREMDAGSGFAFSGDPKVTAATEFCAWRNRMICGDVHDENCYALQGSGHAGLFGTADAVLDYARDLLQRDLTNDPVVKWMRQPLSQKRTHGWERPYAGWSGGSLCNDSVIGHTGFTGTALWIDFERGRAWTLLTNRVHPTRHFDSGIFALRAALSDVINRY</sequence>
<feature type="domain" description="Beta-lactamase-related" evidence="2">
    <location>
        <begin position="17"/>
        <end position="325"/>
    </location>
</feature>
<organism evidence="3 4">
    <name type="scientific">Rhizobium rhizoryzae</name>
    <dbReference type="NCBI Taxonomy" id="451876"/>
    <lineage>
        <taxon>Bacteria</taxon>
        <taxon>Pseudomonadati</taxon>
        <taxon>Pseudomonadota</taxon>
        <taxon>Alphaproteobacteria</taxon>
        <taxon>Hyphomicrobiales</taxon>
        <taxon>Rhizobiaceae</taxon>
        <taxon>Rhizobium/Agrobacterium group</taxon>
        <taxon>Rhizobium</taxon>
    </lineage>
</organism>
<comment type="caution">
    <text evidence="3">The sequence shown here is derived from an EMBL/GenBank/DDBJ whole genome shotgun (WGS) entry which is preliminary data.</text>
</comment>
<protein>
    <submittedName>
        <fullName evidence="3">CubicO group peptidase (Beta-lactamase class C family)</fullName>
    </submittedName>
</protein>
<dbReference type="PANTHER" id="PTHR43283">
    <property type="entry name" value="BETA-LACTAMASE-RELATED"/>
    <property type="match status" value="1"/>
</dbReference>
<dbReference type="SUPFAM" id="SSF56601">
    <property type="entry name" value="beta-lactamase/transpeptidase-like"/>
    <property type="match status" value="1"/>
</dbReference>
<dbReference type="Gene3D" id="3.40.710.10">
    <property type="entry name" value="DD-peptidase/beta-lactamase superfamily"/>
    <property type="match status" value="1"/>
</dbReference>
<evidence type="ECO:0000259" key="2">
    <source>
        <dbReference type="Pfam" id="PF00144"/>
    </source>
</evidence>
<keyword evidence="1" id="KW-0378">Hydrolase</keyword>
<proteinExistence type="predicted"/>
<accession>A0A7W6LJJ9</accession>
<gene>
    <name evidence="3" type="ORF">GGQ72_003855</name>
</gene>
<evidence type="ECO:0000313" key="3">
    <source>
        <dbReference type="EMBL" id="MBB4145292.1"/>
    </source>
</evidence>
<reference evidence="3 4" key="1">
    <citation type="submission" date="2020-08" db="EMBL/GenBank/DDBJ databases">
        <title>Genomic Encyclopedia of Type Strains, Phase IV (KMG-IV): sequencing the most valuable type-strain genomes for metagenomic binning, comparative biology and taxonomic classification.</title>
        <authorList>
            <person name="Goeker M."/>
        </authorList>
    </citation>
    <scope>NUCLEOTIDE SEQUENCE [LARGE SCALE GENOMIC DNA]</scope>
    <source>
        <strain evidence="3 4">DSM 29514</strain>
    </source>
</reference>
<dbReference type="Pfam" id="PF00144">
    <property type="entry name" value="Beta-lactamase"/>
    <property type="match status" value="1"/>
</dbReference>
<dbReference type="EMBL" id="JACIEC010000006">
    <property type="protein sequence ID" value="MBB4145292.1"/>
    <property type="molecule type" value="Genomic_DNA"/>
</dbReference>
<dbReference type="InterPro" id="IPR001466">
    <property type="entry name" value="Beta-lactam-related"/>
</dbReference>